<feature type="binding site" evidence="10">
    <location>
        <position position="125"/>
    </location>
    <ligand>
        <name>Mn(2+)</name>
        <dbReference type="ChEBI" id="CHEBI:29035"/>
    </ligand>
</feature>
<evidence type="ECO:0000256" key="9">
    <source>
        <dbReference type="ARBA" id="ARBA00023235"/>
    </source>
</evidence>
<dbReference type="InterPro" id="IPR015797">
    <property type="entry name" value="NUDIX_hydrolase-like_dom_sf"/>
</dbReference>
<dbReference type="UniPathway" id="UPA00059">
    <property type="reaction ID" value="UER00104"/>
</dbReference>
<evidence type="ECO:0000256" key="11">
    <source>
        <dbReference type="PIRSR" id="PIRSR018427-1"/>
    </source>
</evidence>
<dbReference type="PANTHER" id="PTHR10885:SF0">
    <property type="entry name" value="ISOPENTENYL-DIPHOSPHATE DELTA-ISOMERASE"/>
    <property type="match status" value="1"/>
</dbReference>
<keyword evidence="6 10" id="KW-0460">Magnesium</keyword>
<keyword evidence="5 10" id="KW-0479">Metal-binding</keyword>
<comment type="catalytic activity">
    <reaction evidence="10">
        <text>isopentenyl diphosphate = dimethylallyl diphosphate</text>
        <dbReference type="Rhea" id="RHEA:23284"/>
        <dbReference type="ChEBI" id="CHEBI:57623"/>
        <dbReference type="ChEBI" id="CHEBI:128769"/>
        <dbReference type="EC" id="5.3.3.2"/>
    </reaction>
</comment>
<keyword evidence="9 10" id="KW-0413">Isomerase</keyword>
<dbReference type="NCBIfam" id="NF002995">
    <property type="entry name" value="PRK03759.1"/>
    <property type="match status" value="1"/>
</dbReference>
<feature type="binding site" evidence="10">
    <location>
        <position position="81"/>
    </location>
    <ligand>
        <name>Mn(2+)</name>
        <dbReference type="ChEBI" id="CHEBI:29035"/>
    </ligand>
</feature>
<dbReference type="GO" id="GO:0005737">
    <property type="term" value="C:cytoplasm"/>
    <property type="evidence" value="ECO:0007669"/>
    <property type="project" value="UniProtKB-SubCell"/>
</dbReference>
<dbReference type="SUPFAM" id="SSF55811">
    <property type="entry name" value="Nudix"/>
    <property type="match status" value="1"/>
</dbReference>
<evidence type="ECO:0000313" key="13">
    <source>
        <dbReference type="EMBL" id="SEH42106.1"/>
    </source>
</evidence>
<feature type="binding site" evidence="10">
    <location>
        <position position="35"/>
    </location>
    <ligand>
        <name>Mn(2+)</name>
        <dbReference type="ChEBI" id="CHEBI:29035"/>
    </ligand>
</feature>
<evidence type="ECO:0000256" key="7">
    <source>
        <dbReference type="ARBA" id="ARBA00023211"/>
    </source>
</evidence>
<dbReference type="InterPro" id="IPR056375">
    <property type="entry name" value="Idi_bact"/>
</dbReference>
<dbReference type="PANTHER" id="PTHR10885">
    <property type="entry name" value="ISOPENTENYL-DIPHOSPHATE DELTA-ISOMERASE"/>
    <property type="match status" value="1"/>
</dbReference>
<dbReference type="GO" id="GO:0004452">
    <property type="term" value="F:isopentenyl-diphosphate delta-isomerase activity"/>
    <property type="evidence" value="ECO:0007669"/>
    <property type="project" value="UniProtKB-UniRule"/>
</dbReference>
<dbReference type="InterPro" id="IPR000086">
    <property type="entry name" value="NUDIX_hydrolase_dom"/>
</dbReference>
<evidence type="ECO:0000256" key="4">
    <source>
        <dbReference type="ARBA" id="ARBA00022490"/>
    </source>
</evidence>
<evidence type="ECO:0000256" key="1">
    <source>
        <dbReference type="ARBA" id="ARBA00004826"/>
    </source>
</evidence>
<feature type="binding site" evidence="10">
    <location>
        <position position="99"/>
    </location>
    <ligand>
        <name>Mg(2+)</name>
        <dbReference type="ChEBI" id="CHEBI:18420"/>
    </ligand>
</feature>
<dbReference type="AlphaFoldDB" id="A0A1H9P495"/>
<dbReference type="CDD" id="cd02885">
    <property type="entry name" value="NUDIX_IPP_Isomerase"/>
    <property type="match status" value="1"/>
</dbReference>
<protein>
    <recommendedName>
        <fullName evidence="3 10">Isopentenyl-diphosphate Delta-isomerase</fullName>
        <shortName evidence="10">IPP isomerase</shortName>
        <ecNumber evidence="3 10">5.3.3.2</ecNumber>
    </recommendedName>
    <alternativeName>
        <fullName evidence="10">IPP:DMAPP isomerase</fullName>
    </alternativeName>
    <alternativeName>
        <fullName evidence="10">Isopentenyl pyrophosphate isomerase</fullName>
    </alternativeName>
</protein>
<evidence type="ECO:0000256" key="10">
    <source>
        <dbReference type="HAMAP-Rule" id="MF_00202"/>
    </source>
</evidence>
<dbReference type="InterPro" id="IPR011876">
    <property type="entry name" value="IsopentenylPP_isomerase_typ1"/>
</dbReference>
<dbReference type="Pfam" id="PF00293">
    <property type="entry name" value="NUDIX"/>
    <property type="match status" value="1"/>
</dbReference>
<dbReference type="Proteomes" id="UP000199128">
    <property type="component" value="Unassembled WGS sequence"/>
</dbReference>
<comment type="similarity">
    <text evidence="2 10">Belongs to the IPP isomerase type 1 family.</text>
</comment>
<evidence type="ECO:0000259" key="12">
    <source>
        <dbReference type="PROSITE" id="PS51462"/>
    </source>
</evidence>
<dbReference type="HAMAP" id="MF_00202">
    <property type="entry name" value="Idi"/>
    <property type="match status" value="1"/>
</dbReference>
<gene>
    <name evidence="10" type="primary">idi</name>
    <name evidence="14" type="ORF">SAMN05216446_0776</name>
    <name evidence="13" type="ORF">SAMN05216447_10263</name>
</gene>
<name>A0A1H9P495_9ACTN</name>
<comment type="cofactor">
    <cofactor evidence="10">
        <name>Mg(2+)</name>
        <dbReference type="ChEBI" id="CHEBI:18420"/>
    </cofactor>
    <text evidence="10">Binds 1 Mg(2+) ion per subunit. The magnesium ion binds only when substrate is bound.</text>
</comment>
<dbReference type="PROSITE" id="PS51462">
    <property type="entry name" value="NUDIX"/>
    <property type="match status" value="1"/>
</dbReference>
<reference evidence="15 16" key="1">
    <citation type="submission" date="2016-10" db="EMBL/GenBank/DDBJ databases">
        <authorList>
            <person name="Varghese N."/>
            <person name="Submissions S."/>
        </authorList>
    </citation>
    <scope>NUCLEOTIDE SEQUENCE [LARGE SCALE GENOMIC DNA]</scope>
    <source>
        <strain evidence="15">KHGC19</strain>
        <strain evidence="13 16">WCP15</strain>
    </source>
</reference>
<evidence type="ECO:0000313" key="14">
    <source>
        <dbReference type="EMBL" id="SER42413.1"/>
    </source>
</evidence>
<dbReference type="EMBL" id="FOGP01000002">
    <property type="protein sequence ID" value="SER42413.1"/>
    <property type="molecule type" value="Genomic_DNA"/>
</dbReference>
<dbReference type="EC" id="5.3.3.2" evidence="3 10"/>
<organism evidence="14 15">
    <name type="scientific">Parafannyhessea umbonata</name>
    <dbReference type="NCBI Taxonomy" id="604330"/>
    <lineage>
        <taxon>Bacteria</taxon>
        <taxon>Bacillati</taxon>
        <taxon>Actinomycetota</taxon>
        <taxon>Coriobacteriia</taxon>
        <taxon>Coriobacteriales</taxon>
        <taxon>Atopobiaceae</taxon>
        <taxon>Parafannyhessea</taxon>
    </lineage>
</organism>
<feature type="domain" description="Nudix hydrolase" evidence="12">
    <location>
        <begin position="39"/>
        <end position="175"/>
    </location>
</feature>
<dbReference type="GO" id="GO:0009240">
    <property type="term" value="P:isopentenyl diphosphate biosynthetic process"/>
    <property type="evidence" value="ECO:0007669"/>
    <property type="project" value="TreeGrafter"/>
</dbReference>
<dbReference type="GO" id="GO:0046872">
    <property type="term" value="F:metal ion binding"/>
    <property type="evidence" value="ECO:0007669"/>
    <property type="project" value="UniProtKB-KW"/>
</dbReference>
<feature type="active site" evidence="10 11">
    <location>
        <position position="79"/>
    </location>
</feature>
<evidence type="ECO:0000256" key="2">
    <source>
        <dbReference type="ARBA" id="ARBA00007579"/>
    </source>
</evidence>
<keyword evidence="16" id="KW-1185">Reference proteome</keyword>
<proteinExistence type="inferred from homology"/>
<evidence type="ECO:0000256" key="6">
    <source>
        <dbReference type="ARBA" id="ARBA00022842"/>
    </source>
</evidence>
<evidence type="ECO:0000256" key="8">
    <source>
        <dbReference type="ARBA" id="ARBA00023229"/>
    </source>
</evidence>
<evidence type="ECO:0000313" key="15">
    <source>
        <dbReference type="Proteomes" id="UP000199128"/>
    </source>
</evidence>
<reference evidence="14" key="2">
    <citation type="submission" date="2016-10" db="EMBL/GenBank/DDBJ databases">
        <authorList>
            <person name="de Groot N.N."/>
        </authorList>
    </citation>
    <scope>NUCLEOTIDE SEQUENCE [LARGE SCALE GENOMIC DNA]</scope>
    <source>
        <strain evidence="14">KHGC19</strain>
    </source>
</reference>
<feature type="binding site" evidence="10">
    <location>
        <position position="41"/>
    </location>
    <ligand>
        <name>Mn(2+)</name>
        <dbReference type="ChEBI" id="CHEBI:29035"/>
    </ligand>
</feature>
<feature type="binding site" evidence="10">
    <location>
        <position position="127"/>
    </location>
    <ligand>
        <name>Mn(2+)</name>
        <dbReference type="ChEBI" id="CHEBI:29035"/>
    </ligand>
</feature>
<dbReference type="Gene3D" id="3.90.79.10">
    <property type="entry name" value="Nucleoside Triphosphate Pyrophosphohydrolase"/>
    <property type="match status" value="1"/>
</dbReference>
<dbReference type="RefSeq" id="WP_078686952.1">
    <property type="nucleotide sequence ID" value="NZ_FNWT01000002.1"/>
</dbReference>
<evidence type="ECO:0000313" key="16">
    <source>
        <dbReference type="Proteomes" id="UP000199135"/>
    </source>
</evidence>
<dbReference type="PIRSF" id="PIRSF018427">
    <property type="entry name" value="Isopntndiph_ism"/>
    <property type="match status" value="1"/>
</dbReference>
<dbReference type="EMBL" id="FNWT01000002">
    <property type="protein sequence ID" value="SEH42106.1"/>
    <property type="molecule type" value="Genomic_DNA"/>
</dbReference>
<evidence type="ECO:0000256" key="5">
    <source>
        <dbReference type="ARBA" id="ARBA00022723"/>
    </source>
</evidence>
<keyword evidence="4 10" id="KW-0963">Cytoplasm</keyword>
<accession>A0A1H9P495</accession>
<comment type="cofactor">
    <cofactor evidence="10">
        <name>Mn(2+)</name>
        <dbReference type="ChEBI" id="CHEBI:29035"/>
    </cofactor>
    <text evidence="10">Binds 1 Mn(2+) ion per subunit.</text>
</comment>
<dbReference type="Proteomes" id="UP000199135">
    <property type="component" value="Unassembled WGS sequence"/>
</dbReference>
<comment type="function">
    <text evidence="10">Catalyzes the 1,3-allylic rearrangement of the homoallylic substrate isopentenyl (IPP) to its highly electrophilic allylic isomer, dimethylallyl diphosphate (DMAPP).</text>
</comment>
<sequence>MASLAELLSNQEEDSLVLVDMLDREVGTMPKLAVHEEGLLHRAFSVFLVRSGELGVEVLLQRRAREKYHSGGLLTNSVCSHPRAGEELGAAVARRLQQELGVSGAECAEVGSFVYRAALPNHLVEYEYDHVFVGRYDGPVRPDPHEAESVAWVLLDEVLEDLRLHPRRYTAWFVTACPMVARWLWGSRA</sequence>
<comment type="pathway">
    <text evidence="1 10">Isoprenoid biosynthesis; dimethylallyl diphosphate biosynthesis; dimethylallyl diphosphate from isopentenyl diphosphate: step 1/1.</text>
</comment>
<keyword evidence="7 10" id="KW-0464">Manganese</keyword>
<feature type="active site" evidence="10 11">
    <location>
        <position position="127"/>
    </location>
</feature>
<keyword evidence="8 10" id="KW-0414">Isoprene biosynthesis</keyword>
<dbReference type="GO" id="GO:0050992">
    <property type="term" value="P:dimethylallyl diphosphate biosynthetic process"/>
    <property type="evidence" value="ECO:0007669"/>
    <property type="project" value="UniProtKB-UniRule"/>
</dbReference>
<comment type="subcellular location">
    <subcellularLocation>
        <location evidence="10">Cytoplasm</location>
    </subcellularLocation>
</comment>
<evidence type="ECO:0000256" key="3">
    <source>
        <dbReference type="ARBA" id="ARBA00012057"/>
    </source>
</evidence>